<dbReference type="NCBIfam" id="TIGR00129">
    <property type="entry name" value="fdhD_narQ"/>
    <property type="match status" value="1"/>
</dbReference>
<protein>
    <recommendedName>
        <fullName evidence="3">Sulfur carrier protein FdhD</fullName>
    </recommendedName>
</protein>
<accession>A0AAT9GQN2</accession>
<dbReference type="Gene3D" id="3.40.140.10">
    <property type="entry name" value="Cytidine Deaminase, domain 2"/>
    <property type="match status" value="1"/>
</dbReference>
<dbReference type="SUPFAM" id="SSF53927">
    <property type="entry name" value="Cytidine deaminase-like"/>
    <property type="match status" value="1"/>
</dbReference>
<reference evidence="4" key="1">
    <citation type="submission" date="2024-03" db="EMBL/GenBank/DDBJ databases">
        <title>Complete genome sequence of Sulfurisphaera javensis strain KD-1.</title>
        <authorList>
            <person name="Sakai H."/>
            <person name="Nur N."/>
            <person name="Suwanto A."/>
            <person name="Kurosawa N."/>
        </authorList>
    </citation>
    <scope>NUCLEOTIDE SEQUENCE</scope>
    <source>
        <strain evidence="4">KD-1</strain>
    </source>
</reference>
<dbReference type="InterPro" id="IPR016193">
    <property type="entry name" value="Cytidine_deaminase-like"/>
</dbReference>
<evidence type="ECO:0000313" key="4">
    <source>
        <dbReference type="EMBL" id="BFH73102.1"/>
    </source>
</evidence>
<dbReference type="GO" id="GO:0006777">
    <property type="term" value="P:Mo-molybdopterin cofactor biosynthetic process"/>
    <property type="evidence" value="ECO:0007669"/>
    <property type="project" value="UniProtKB-UniRule"/>
</dbReference>
<evidence type="ECO:0000256" key="3">
    <source>
        <dbReference type="HAMAP-Rule" id="MF_00187"/>
    </source>
</evidence>
<comment type="subcellular location">
    <subcellularLocation>
        <location evidence="3">Cytoplasm</location>
    </subcellularLocation>
</comment>
<keyword evidence="1 3" id="KW-0963">Cytoplasm</keyword>
<name>A0AAT9GQN2_9CREN</name>
<comment type="caution">
    <text evidence="3">Lacks conserved residue(s) required for the propagation of feature annotation.</text>
</comment>
<gene>
    <name evidence="3 4" type="primary">fdhD</name>
    <name evidence="4" type="ORF">SJAV_10460</name>
</gene>
<evidence type="ECO:0000256" key="1">
    <source>
        <dbReference type="ARBA" id="ARBA00022490"/>
    </source>
</evidence>
<dbReference type="GO" id="GO:0016783">
    <property type="term" value="F:sulfurtransferase activity"/>
    <property type="evidence" value="ECO:0007669"/>
    <property type="project" value="InterPro"/>
</dbReference>
<dbReference type="PANTHER" id="PTHR30592">
    <property type="entry name" value="FORMATE DEHYDROGENASE"/>
    <property type="match status" value="1"/>
</dbReference>
<dbReference type="RefSeq" id="WP_369611271.1">
    <property type="nucleotide sequence ID" value="NZ_AP031322.1"/>
</dbReference>
<dbReference type="KEGG" id="sjv:SJAV_10460"/>
<dbReference type="AlphaFoldDB" id="A0AAT9GQN2"/>
<dbReference type="Gene3D" id="3.10.20.10">
    <property type="match status" value="1"/>
</dbReference>
<proteinExistence type="inferred from homology"/>
<evidence type="ECO:0000256" key="2">
    <source>
        <dbReference type="ARBA" id="ARBA00023150"/>
    </source>
</evidence>
<dbReference type="GO" id="GO:0005737">
    <property type="term" value="C:cytoplasm"/>
    <property type="evidence" value="ECO:0007669"/>
    <property type="project" value="UniProtKB-SubCell"/>
</dbReference>
<dbReference type="HAMAP" id="MF_00187">
    <property type="entry name" value="FdhD"/>
    <property type="match status" value="1"/>
</dbReference>
<dbReference type="GO" id="GO:0097163">
    <property type="term" value="F:sulfur carrier activity"/>
    <property type="evidence" value="ECO:0007669"/>
    <property type="project" value="UniProtKB-UniRule"/>
</dbReference>
<dbReference type="InterPro" id="IPR003786">
    <property type="entry name" value="FdhD"/>
</dbReference>
<keyword evidence="2 3" id="KW-0501">Molybdenum cofactor biosynthesis</keyword>
<feature type="active site" description="Cysteine persulfide intermediate" evidence="3">
    <location>
        <position position="102"/>
    </location>
</feature>
<dbReference type="PANTHER" id="PTHR30592:SF1">
    <property type="entry name" value="SULFUR CARRIER PROTEIN FDHD"/>
    <property type="match status" value="1"/>
</dbReference>
<comment type="similarity">
    <text evidence="3">Belongs to the FdhD family.</text>
</comment>
<dbReference type="PIRSF" id="PIRSF015626">
    <property type="entry name" value="FdhD"/>
    <property type="match status" value="1"/>
</dbReference>
<dbReference type="EMBL" id="AP031322">
    <property type="protein sequence ID" value="BFH73102.1"/>
    <property type="molecule type" value="Genomic_DNA"/>
</dbReference>
<organism evidence="4">
    <name type="scientific">Sulfurisphaera javensis</name>
    <dbReference type="NCBI Taxonomy" id="2049879"/>
    <lineage>
        <taxon>Archaea</taxon>
        <taxon>Thermoproteota</taxon>
        <taxon>Thermoprotei</taxon>
        <taxon>Sulfolobales</taxon>
        <taxon>Sulfolobaceae</taxon>
        <taxon>Sulfurisphaera</taxon>
    </lineage>
</organism>
<sequence length="258" mass="28645">MQIKKVKVFRVRNENTEDEDFVAVEEPLEVRTCHEGCQTFAIIMRTPGNDIELTLGFLYSEGVINSIDDVSDISIISENVVEVKLRKPVEVKIRDLIVNSSCGVCGRAFLYTLNILKCNTKIRKDVIFSLPEKLKEHQKIFNLTGGLHAAALFTSSGELTYVYEDVGRHNAVDKLVGRLLIDRKIPASTYIMQVSGRIGYEIVSKGIKAGIPIICGISAPTSLSIEIAEEAGVTLIGFLRGNSFNVYTHKERIVLISK</sequence>
<comment type="function">
    <text evidence="3">Required for formate dehydrogenase (FDH) activity. Acts as a sulfur carrier protein that transfers sulfur from IscS to the molybdenum cofactor prior to its insertion into FDH.</text>
</comment>
<dbReference type="Pfam" id="PF02634">
    <property type="entry name" value="FdhD-NarQ"/>
    <property type="match status" value="1"/>
</dbReference>
<dbReference type="GeneID" id="92353973"/>